<reference evidence="3" key="1">
    <citation type="submission" date="2017-01" db="EMBL/GenBank/DDBJ databases">
        <authorList>
            <person name="Wang Y."/>
            <person name="White M."/>
            <person name="Kvist S."/>
            <person name="Moncalvo J.-M."/>
        </authorList>
    </citation>
    <scope>NUCLEOTIDE SEQUENCE [LARGE SCALE GENOMIC DNA]</scope>
    <source>
        <strain evidence="3">ID-206-W2</strain>
    </source>
</reference>
<feature type="compositionally biased region" description="Low complexity" evidence="1">
    <location>
        <begin position="536"/>
        <end position="548"/>
    </location>
</feature>
<evidence type="ECO:0000313" key="2">
    <source>
        <dbReference type="EMBL" id="OMJ17606.1"/>
    </source>
</evidence>
<feature type="compositionally biased region" description="Polar residues" evidence="1">
    <location>
        <begin position="446"/>
        <end position="477"/>
    </location>
</feature>
<feature type="compositionally biased region" description="Polar residues" evidence="1">
    <location>
        <begin position="143"/>
        <end position="157"/>
    </location>
</feature>
<dbReference type="EMBL" id="LSSM01003533">
    <property type="protein sequence ID" value="OMJ17606.1"/>
    <property type="molecule type" value="Genomic_DNA"/>
</dbReference>
<feature type="region of interest" description="Disordered" evidence="1">
    <location>
        <begin position="445"/>
        <end position="480"/>
    </location>
</feature>
<evidence type="ECO:0000313" key="3">
    <source>
        <dbReference type="Proteomes" id="UP000187429"/>
    </source>
</evidence>
<feature type="compositionally biased region" description="Low complexity" evidence="1">
    <location>
        <begin position="390"/>
        <end position="402"/>
    </location>
</feature>
<gene>
    <name evidence="2" type="ORF">AYI69_g7358</name>
</gene>
<accession>A0A1R1XSL6</accession>
<name>A0A1R1XSL6_9FUNG</name>
<sequence>MHIARPNFGENDAYGGIQIINSFESLWQKSDSYTTIDVVSIDKVLTLPKNLDYVIGRTSKISKFSSITSCIVLDNYNGYTWEKINSFSNLVGFIPSNKEINNLIPKKTKLSDSNFAHKKFDPKVKKRYTENSLLFPERFYNNKPRTNSGENKDTTILSDKYEKPSATKGTDNDLGELNVSDAPDINSVKEVFQSEAPLQEDRYESDEEYDEYSKKIYYGKNKDKVKAPNSAEVRYRFNEGDITNTYESKSRPYINYHPNELKSERNIDNYNPNEIHNSKIKRRLPEKKNYKFDRVSTSKNEKNLESNFKKIQSNICGYFKGFEANEFMLKKFTNLNTNEVLNSLTEYENSEFTPLLDSNSITIKRTSIDDFIHTKSGSIFIGKISKTHSSNLDSNSDTNINDSSEDTLRESKSNNGFQPPSYKFVGSESEADIYGQYIADPFSMNFGDTQNPRRFQTTVSGDSKSMLYSNENDSSSEPLKKQVLDDEYLLTISPSNFSEQIRLDDINTQKTRIDRSETDMNGTSSSGSRRTRETDSSSSDSRGASVSDSSDELTSIDLISKPISEPISEPISGGDESGSNQASRILNETPALSFPADESGQISSTGTDRGNMIVSGNSESTRNQADLVGVSTDSFNGGNMGRVDPAGRLTSFRGSRPFTRDAIRVDNSAASRSETGQITGLNSVSSEEAGFGAVRTGESNRSIQSSGGQGGGFSNDGFQSETQQVKLQDDDDFGIVDNPSTNSLVDNVFNFVISYDPSTGKAGYNLTEIKTPKLLNNDDPSEKTSALGIEKDTTEEYQLDKNIIFEPKPATE</sequence>
<dbReference type="AlphaFoldDB" id="A0A1R1XSL6"/>
<feature type="region of interest" description="Disordered" evidence="1">
    <location>
        <begin position="632"/>
        <end position="654"/>
    </location>
</feature>
<protein>
    <submittedName>
        <fullName evidence="2">Uncharacterized protein</fullName>
    </submittedName>
</protein>
<feature type="compositionally biased region" description="Polar residues" evidence="1">
    <location>
        <begin position="600"/>
        <end position="610"/>
    </location>
</feature>
<dbReference type="Proteomes" id="UP000187429">
    <property type="component" value="Unassembled WGS sequence"/>
</dbReference>
<comment type="caution">
    <text evidence="2">The sequence shown here is derived from an EMBL/GenBank/DDBJ whole genome shotgun (WGS) entry which is preliminary data.</text>
</comment>
<organism evidence="2 3">
    <name type="scientific">Smittium culicis</name>
    <dbReference type="NCBI Taxonomy" id="133412"/>
    <lineage>
        <taxon>Eukaryota</taxon>
        <taxon>Fungi</taxon>
        <taxon>Fungi incertae sedis</taxon>
        <taxon>Zoopagomycota</taxon>
        <taxon>Kickxellomycotina</taxon>
        <taxon>Harpellomycetes</taxon>
        <taxon>Harpellales</taxon>
        <taxon>Legeriomycetaceae</taxon>
        <taxon>Smittium</taxon>
    </lineage>
</organism>
<feature type="region of interest" description="Disordered" evidence="1">
    <location>
        <begin position="390"/>
        <end position="421"/>
    </location>
</feature>
<feature type="region of interest" description="Disordered" evidence="1">
    <location>
        <begin position="139"/>
        <end position="177"/>
    </location>
</feature>
<feature type="region of interest" description="Disordered" evidence="1">
    <location>
        <begin position="508"/>
        <end position="610"/>
    </location>
</feature>
<proteinExistence type="predicted"/>
<feature type="compositionally biased region" description="Polar residues" evidence="1">
    <location>
        <begin position="577"/>
        <end position="586"/>
    </location>
</feature>
<keyword evidence="3" id="KW-1185">Reference proteome</keyword>
<feature type="compositionally biased region" description="Basic and acidic residues" evidence="1">
    <location>
        <begin position="508"/>
        <end position="518"/>
    </location>
</feature>
<feature type="region of interest" description="Disordered" evidence="1">
    <location>
        <begin position="692"/>
        <end position="718"/>
    </location>
</feature>
<evidence type="ECO:0000256" key="1">
    <source>
        <dbReference type="SAM" id="MobiDB-lite"/>
    </source>
</evidence>